<keyword evidence="1" id="KW-0479">Metal-binding</keyword>
<dbReference type="PROSITE" id="PS51471">
    <property type="entry name" value="FE2OG_OXY"/>
    <property type="match status" value="1"/>
</dbReference>
<dbReference type="InterPro" id="IPR027443">
    <property type="entry name" value="IPNS-like_sf"/>
</dbReference>
<dbReference type="InterPro" id="IPR044861">
    <property type="entry name" value="IPNS-like_FE2OG_OXY"/>
</dbReference>
<keyword evidence="1" id="KW-0560">Oxidoreductase</keyword>
<dbReference type="Proteomes" id="UP001418222">
    <property type="component" value="Unassembled WGS sequence"/>
</dbReference>
<comment type="similarity">
    <text evidence="1">Belongs to the iron/ascorbate-dependent oxidoreductase family.</text>
</comment>
<accession>A0AAP0BQS5</accession>
<dbReference type="Gene3D" id="2.60.120.330">
    <property type="entry name" value="B-lactam Antibiotic, Isopenicillin N Synthase, Chain"/>
    <property type="match status" value="1"/>
</dbReference>
<proteinExistence type="inferred from homology"/>
<dbReference type="PANTHER" id="PTHR47990">
    <property type="entry name" value="2-OXOGLUTARATE (2OG) AND FE(II)-DEPENDENT OXYGENASE SUPERFAMILY PROTEIN-RELATED"/>
    <property type="match status" value="1"/>
</dbReference>
<dbReference type="InterPro" id="IPR005123">
    <property type="entry name" value="Oxoglu/Fe-dep_dioxygenase_dom"/>
</dbReference>
<organism evidence="3 4">
    <name type="scientific">Platanthera zijinensis</name>
    <dbReference type="NCBI Taxonomy" id="2320716"/>
    <lineage>
        <taxon>Eukaryota</taxon>
        <taxon>Viridiplantae</taxon>
        <taxon>Streptophyta</taxon>
        <taxon>Embryophyta</taxon>
        <taxon>Tracheophyta</taxon>
        <taxon>Spermatophyta</taxon>
        <taxon>Magnoliopsida</taxon>
        <taxon>Liliopsida</taxon>
        <taxon>Asparagales</taxon>
        <taxon>Orchidaceae</taxon>
        <taxon>Orchidoideae</taxon>
        <taxon>Orchideae</taxon>
        <taxon>Orchidinae</taxon>
        <taxon>Platanthera</taxon>
    </lineage>
</organism>
<dbReference type="GO" id="GO:0016491">
    <property type="term" value="F:oxidoreductase activity"/>
    <property type="evidence" value="ECO:0007669"/>
    <property type="project" value="UniProtKB-KW"/>
</dbReference>
<name>A0AAP0BQS5_9ASPA</name>
<protein>
    <submittedName>
        <fullName evidence="3">Hyoscyamine 6-dioxygenase</fullName>
    </submittedName>
</protein>
<keyword evidence="1" id="KW-0408">Iron</keyword>
<dbReference type="EMBL" id="JBBWWQ010000005">
    <property type="protein sequence ID" value="KAK8947093.1"/>
    <property type="molecule type" value="Genomic_DNA"/>
</dbReference>
<keyword evidence="4" id="KW-1185">Reference proteome</keyword>
<dbReference type="SUPFAM" id="SSF51197">
    <property type="entry name" value="Clavaminate synthase-like"/>
    <property type="match status" value="1"/>
</dbReference>
<evidence type="ECO:0000313" key="3">
    <source>
        <dbReference type="EMBL" id="KAK8947093.1"/>
    </source>
</evidence>
<comment type="caution">
    <text evidence="3">The sequence shown here is derived from an EMBL/GenBank/DDBJ whole genome shotgun (WGS) entry which is preliminary data.</text>
</comment>
<dbReference type="GO" id="GO:0046872">
    <property type="term" value="F:metal ion binding"/>
    <property type="evidence" value="ECO:0007669"/>
    <property type="project" value="UniProtKB-KW"/>
</dbReference>
<dbReference type="AlphaFoldDB" id="A0AAP0BQS5"/>
<evidence type="ECO:0000259" key="2">
    <source>
        <dbReference type="PROSITE" id="PS51471"/>
    </source>
</evidence>
<dbReference type="Pfam" id="PF03171">
    <property type="entry name" value="2OG-FeII_Oxy"/>
    <property type="match status" value="1"/>
</dbReference>
<gene>
    <name evidence="3" type="primary">H6H</name>
    <name evidence="3" type="ORF">KSP39_PZI006471</name>
</gene>
<evidence type="ECO:0000256" key="1">
    <source>
        <dbReference type="RuleBase" id="RU003682"/>
    </source>
</evidence>
<sequence>MGSLGGNSNGLPMVDLSRLDPKCALGTKAWAAARSIVAHALQNYGGFEVVYDCVGTELRNELLGQLVPEMFTKPAVRVLSDERQLATHGVWFMRDGLPFVALQLARPNCVDVVQEYADILWPEGNDFFCNTVKKYAGQMEELIQMIHRMILESLGLENHYDSHTKSLVNSMRFLKYYKDSSDNGSSIALSSHQDSTFISIVCQHNVEGLEVQTLDGDEWIHATPVANSFTVLAGEAFMAWTNGRIRAPIHQVKLTEPIEKRYAVVFSTTPSFANDMINAPKELVDAQNPLLFKPFKYYDYVNVKEDYGSLKAYCGA</sequence>
<reference evidence="3 4" key="1">
    <citation type="journal article" date="2022" name="Nat. Plants">
        <title>Genomes of leafy and leafless Platanthera orchids illuminate the evolution of mycoheterotrophy.</title>
        <authorList>
            <person name="Li M.H."/>
            <person name="Liu K.W."/>
            <person name="Li Z."/>
            <person name="Lu H.C."/>
            <person name="Ye Q.L."/>
            <person name="Zhang D."/>
            <person name="Wang J.Y."/>
            <person name="Li Y.F."/>
            <person name="Zhong Z.M."/>
            <person name="Liu X."/>
            <person name="Yu X."/>
            <person name="Liu D.K."/>
            <person name="Tu X.D."/>
            <person name="Liu B."/>
            <person name="Hao Y."/>
            <person name="Liao X.Y."/>
            <person name="Jiang Y.T."/>
            <person name="Sun W.H."/>
            <person name="Chen J."/>
            <person name="Chen Y.Q."/>
            <person name="Ai Y."/>
            <person name="Zhai J.W."/>
            <person name="Wu S.S."/>
            <person name="Zhou Z."/>
            <person name="Hsiao Y.Y."/>
            <person name="Wu W.L."/>
            <person name="Chen Y.Y."/>
            <person name="Lin Y.F."/>
            <person name="Hsu J.L."/>
            <person name="Li C.Y."/>
            <person name="Wang Z.W."/>
            <person name="Zhao X."/>
            <person name="Zhong W.Y."/>
            <person name="Ma X.K."/>
            <person name="Ma L."/>
            <person name="Huang J."/>
            <person name="Chen G.Z."/>
            <person name="Huang M.Z."/>
            <person name="Huang L."/>
            <person name="Peng D.H."/>
            <person name="Luo Y.B."/>
            <person name="Zou S.Q."/>
            <person name="Chen S.P."/>
            <person name="Lan S."/>
            <person name="Tsai W.C."/>
            <person name="Van de Peer Y."/>
            <person name="Liu Z.J."/>
        </authorList>
    </citation>
    <scope>NUCLEOTIDE SEQUENCE [LARGE SCALE GENOMIC DNA]</scope>
    <source>
        <strain evidence="3">Lor287</strain>
    </source>
</reference>
<evidence type="ECO:0000313" key="4">
    <source>
        <dbReference type="Proteomes" id="UP001418222"/>
    </source>
</evidence>
<feature type="domain" description="Fe2OG dioxygenase" evidence="2">
    <location>
        <begin position="167"/>
        <end position="270"/>
    </location>
</feature>
<dbReference type="InterPro" id="IPR050231">
    <property type="entry name" value="Iron_ascorbate_oxido_reductase"/>
</dbReference>